<evidence type="ECO:0000256" key="1">
    <source>
        <dbReference type="SAM" id="MobiDB-lite"/>
    </source>
</evidence>
<dbReference type="CDD" id="cd08760">
    <property type="entry name" value="Cyt_b561_FRRS1_like"/>
    <property type="match status" value="1"/>
</dbReference>
<dbReference type="EMBL" id="JAAAXW010000104">
    <property type="protein sequence ID" value="KAF9543811.1"/>
    <property type="molecule type" value="Genomic_DNA"/>
</dbReference>
<accession>A0A9P6K3A7</accession>
<comment type="caution">
    <text evidence="5">The sequence shown here is derived from an EMBL/GenBank/DDBJ whole genome shotgun (WGS) entry which is preliminary data.</text>
</comment>
<keyword evidence="2" id="KW-0472">Membrane</keyword>
<dbReference type="InterPro" id="IPR005018">
    <property type="entry name" value="DOMON_domain"/>
</dbReference>
<keyword evidence="6" id="KW-1185">Reference proteome</keyword>
<feature type="transmembrane region" description="Helical" evidence="2">
    <location>
        <begin position="317"/>
        <end position="335"/>
    </location>
</feature>
<dbReference type="Gene3D" id="1.20.120.1770">
    <property type="match status" value="1"/>
</dbReference>
<feature type="domain" description="DOMON" evidence="4">
    <location>
        <begin position="35"/>
        <end position="163"/>
    </location>
</feature>
<evidence type="ECO:0000313" key="6">
    <source>
        <dbReference type="Proteomes" id="UP000723463"/>
    </source>
</evidence>
<name>A0A9P6K3A7_9FUNG</name>
<feature type="chain" id="PRO_5040489128" description="DOMON domain-containing protein" evidence="3">
    <location>
        <begin position="30"/>
        <end position="340"/>
    </location>
</feature>
<dbReference type="PANTHER" id="PTHR47797:SF3">
    <property type="entry name" value="CYTOCHROME B561 DOMAIN-CONTAINING PROTEIN"/>
    <property type="match status" value="1"/>
</dbReference>
<feature type="compositionally biased region" description="Low complexity" evidence="1">
    <location>
        <begin position="199"/>
        <end position="221"/>
    </location>
</feature>
<dbReference type="Gene3D" id="2.60.40.1210">
    <property type="entry name" value="Cellobiose dehydrogenase, cytochrome domain"/>
    <property type="match status" value="1"/>
</dbReference>
<proteinExistence type="predicted"/>
<evidence type="ECO:0000313" key="5">
    <source>
        <dbReference type="EMBL" id="KAF9543811.1"/>
    </source>
</evidence>
<feature type="region of interest" description="Disordered" evidence="1">
    <location>
        <begin position="188"/>
        <end position="234"/>
    </location>
</feature>
<keyword evidence="2" id="KW-0812">Transmembrane</keyword>
<evidence type="ECO:0000256" key="2">
    <source>
        <dbReference type="SAM" id="Phobius"/>
    </source>
</evidence>
<dbReference type="SUPFAM" id="SSF49344">
    <property type="entry name" value="CBD9-like"/>
    <property type="match status" value="1"/>
</dbReference>
<dbReference type="PROSITE" id="PS50836">
    <property type="entry name" value="DOMON"/>
    <property type="match status" value="1"/>
</dbReference>
<keyword evidence="2" id="KW-1133">Transmembrane helix</keyword>
<protein>
    <recommendedName>
        <fullName evidence="4">DOMON domain-containing protein</fullName>
    </recommendedName>
</protein>
<evidence type="ECO:0000259" key="4">
    <source>
        <dbReference type="PROSITE" id="PS50836"/>
    </source>
</evidence>
<gene>
    <name evidence="5" type="ORF">EC957_000425</name>
</gene>
<dbReference type="PANTHER" id="PTHR47797">
    <property type="entry name" value="DEHYDROGENASE, PUTATIVE (AFU_ORTHOLOGUE AFUA_8G05805)-RELATED"/>
    <property type="match status" value="1"/>
</dbReference>
<feature type="transmembrane region" description="Helical" evidence="2">
    <location>
        <begin position="286"/>
        <end position="305"/>
    </location>
</feature>
<organism evidence="5 6">
    <name type="scientific">Mortierella hygrophila</name>
    <dbReference type="NCBI Taxonomy" id="979708"/>
    <lineage>
        <taxon>Eukaryota</taxon>
        <taxon>Fungi</taxon>
        <taxon>Fungi incertae sedis</taxon>
        <taxon>Mucoromycota</taxon>
        <taxon>Mortierellomycotina</taxon>
        <taxon>Mortierellomycetes</taxon>
        <taxon>Mortierellales</taxon>
        <taxon>Mortierellaceae</taxon>
        <taxon>Mortierella</taxon>
    </lineage>
</organism>
<dbReference type="Proteomes" id="UP000723463">
    <property type="component" value="Unassembled WGS sequence"/>
</dbReference>
<dbReference type="AlphaFoldDB" id="A0A9P6K3A7"/>
<reference evidence="5" key="1">
    <citation type="journal article" date="2020" name="Fungal Divers.">
        <title>Resolving the Mortierellaceae phylogeny through synthesis of multi-gene phylogenetics and phylogenomics.</title>
        <authorList>
            <person name="Vandepol N."/>
            <person name="Liber J."/>
            <person name="Desiro A."/>
            <person name="Na H."/>
            <person name="Kennedy M."/>
            <person name="Barry K."/>
            <person name="Grigoriev I.V."/>
            <person name="Miller A.N."/>
            <person name="O'Donnell K."/>
            <person name="Stajich J.E."/>
            <person name="Bonito G."/>
        </authorList>
    </citation>
    <scope>NUCLEOTIDE SEQUENCE</scope>
    <source>
        <strain evidence="5">NRRL 2591</strain>
    </source>
</reference>
<keyword evidence="3" id="KW-0732">Signal</keyword>
<feature type="signal peptide" evidence="3">
    <location>
        <begin position="1"/>
        <end position="29"/>
    </location>
</feature>
<dbReference type="Pfam" id="PF03351">
    <property type="entry name" value="DOMON"/>
    <property type="match status" value="1"/>
</dbReference>
<dbReference type="SMART" id="SM00664">
    <property type="entry name" value="DoH"/>
    <property type="match status" value="1"/>
</dbReference>
<sequence length="340" mass="34722">MYIPTSTARLKATFGFSALLALLLSTVQAQQLCSPQLCITATVFSKESTTIEFSLSAQIDSVGWVGMGIGGQAGGMAGNDLAICWPANAAGTGAIVSQRSATMNGPPSPLANPPAFKIQTPKSGFITTATPKRFTCTFSRPLNLATSPVAATAASVHIIYAVGLQPVVAGAGGDPQKASIQQHTFTGSGSLEITKKEGTSAGNGTATTASAAPGATHTPGTGSDGGGGGTSPSTEEILETQEQIDTLTKVHAVMMALAFLIIFPLGASLVRFFSHLQHVFKWHRPLQVTGFLTVLAAFGCILAALAKSSSLNNGAPMVYSTHAIVGFILVGALVLQGSCK</sequence>
<evidence type="ECO:0000256" key="3">
    <source>
        <dbReference type="SAM" id="SignalP"/>
    </source>
</evidence>
<feature type="transmembrane region" description="Helical" evidence="2">
    <location>
        <begin position="252"/>
        <end position="274"/>
    </location>
</feature>